<gene>
    <name evidence="1" type="ORF">NCTC8129_01739</name>
</gene>
<protein>
    <submittedName>
        <fullName evidence="1">Uncharacterized protein</fullName>
    </submittedName>
</protein>
<proteinExistence type="predicted"/>
<name>A0A377KJZ4_9ENTE</name>
<organism evidence="1 2">
    <name type="scientific">Enterococcus durans</name>
    <dbReference type="NCBI Taxonomy" id="53345"/>
    <lineage>
        <taxon>Bacteria</taxon>
        <taxon>Bacillati</taxon>
        <taxon>Bacillota</taxon>
        <taxon>Bacilli</taxon>
        <taxon>Lactobacillales</taxon>
        <taxon>Enterococcaceae</taxon>
        <taxon>Enterococcus</taxon>
    </lineage>
</organism>
<dbReference type="EMBL" id="UGIF01000002">
    <property type="protein sequence ID" value="STP29537.1"/>
    <property type="molecule type" value="Genomic_DNA"/>
</dbReference>
<evidence type="ECO:0000313" key="2">
    <source>
        <dbReference type="Proteomes" id="UP000254070"/>
    </source>
</evidence>
<accession>A0A377KJZ4</accession>
<sequence length="95" mass="11462">MRNGFLKVLRNEKKQKSYELQEETVPRPKIVSEKKWEELVQSVKEKGTMPVLKHLEREGYQLSDEQQEALHYYRKIEHVARSDKAEIRRLLKELL</sequence>
<reference evidence="1 2" key="1">
    <citation type="submission" date="2018-06" db="EMBL/GenBank/DDBJ databases">
        <authorList>
            <consortium name="Pathogen Informatics"/>
            <person name="Doyle S."/>
        </authorList>
    </citation>
    <scope>NUCLEOTIDE SEQUENCE [LARGE SCALE GENOMIC DNA]</scope>
    <source>
        <strain evidence="1 2">NCTC8129</strain>
    </source>
</reference>
<evidence type="ECO:0000313" key="1">
    <source>
        <dbReference type="EMBL" id="STP29537.1"/>
    </source>
</evidence>
<dbReference type="Proteomes" id="UP000254070">
    <property type="component" value="Unassembled WGS sequence"/>
</dbReference>
<dbReference type="AlphaFoldDB" id="A0A377KJZ4"/>